<dbReference type="Gene3D" id="1.10.238.20">
    <property type="entry name" value="Pheromone/general odorant binding protein domain"/>
    <property type="match status" value="1"/>
</dbReference>
<name>A0A6P7FGP8_DIAVI</name>
<dbReference type="SUPFAM" id="SSF47565">
    <property type="entry name" value="Insect pheromone/odorant-binding proteins"/>
    <property type="match status" value="1"/>
</dbReference>
<dbReference type="KEGG" id="dvv:114330101"/>
<evidence type="ECO:0000256" key="1">
    <source>
        <dbReference type="SAM" id="SignalP"/>
    </source>
</evidence>
<dbReference type="Proteomes" id="UP001652700">
    <property type="component" value="Unplaced"/>
</dbReference>
<keyword evidence="1" id="KW-0732">Signal</keyword>
<reference evidence="4" key="1">
    <citation type="submission" date="2025-04" db="UniProtKB">
        <authorList>
            <consortium name="RefSeq"/>
        </authorList>
    </citation>
    <scope>IDENTIFICATION</scope>
    <source>
        <tissue evidence="4">Whole insect</tissue>
    </source>
</reference>
<gene>
    <name evidence="4" type="primary">LOC114330101</name>
</gene>
<dbReference type="GeneID" id="114330101"/>
<sequence>MNLELLFTVLSLFGVLSLNPIEELIDPSKQREKFSQECKMELGLKKVNFPTTDVTDGKIADYYFCYSKKIGLLTDENRFDKDILNGLSDPFNRDLLPKDIGDRCSTHKKVTKKEILRLLTCIKDAYLEFSKYVLRKFILI</sequence>
<evidence type="ECO:0000313" key="2">
    <source>
        <dbReference type="EnsemblMetazoa" id="XP_028135219.1"/>
    </source>
</evidence>
<dbReference type="EnsemblMetazoa" id="XM_028279418.2">
    <property type="protein sequence ID" value="XP_028135219.1"/>
    <property type="gene ID" value="LOC114330101"/>
</dbReference>
<evidence type="ECO:0000313" key="4">
    <source>
        <dbReference type="RefSeq" id="XP_028135219.1"/>
    </source>
</evidence>
<accession>A0A6P7FGP8</accession>
<dbReference type="InParanoid" id="A0A6P7FGP8"/>
<feature type="signal peptide" evidence="1">
    <location>
        <begin position="1"/>
        <end position="17"/>
    </location>
</feature>
<reference evidence="2" key="2">
    <citation type="submission" date="2025-05" db="UniProtKB">
        <authorList>
            <consortium name="EnsemblMetazoa"/>
        </authorList>
    </citation>
    <scope>IDENTIFICATION</scope>
</reference>
<keyword evidence="3" id="KW-1185">Reference proteome</keyword>
<proteinExistence type="predicted"/>
<protein>
    <submittedName>
        <fullName evidence="4">Uncharacterized protein LOC114330101</fullName>
    </submittedName>
</protein>
<feature type="chain" id="PRO_5027565482" evidence="1">
    <location>
        <begin position="18"/>
        <end position="140"/>
    </location>
</feature>
<evidence type="ECO:0000313" key="3">
    <source>
        <dbReference type="Proteomes" id="UP001652700"/>
    </source>
</evidence>
<dbReference type="OrthoDB" id="10310011at2759"/>
<dbReference type="InterPro" id="IPR036728">
    <property type="entry name" value="PBP_GOBP_sf"/>
</dbReference>
<dbReference type="RefSeq" id="XP_028135219.1">
    <property type="nucleotide sequence ID" value="XM_028279418.1"/>
</dbReference>
<dbReference type="GO" id="GO:0005549">
    <property type="term" value="F:odorant binding"/>
    <property type="evidence" value="ECO:0007669"/>
    <property type="project" value="InterPro"/>
</dbReference>
<organism evidence="4">
    <name type="scientific">Diabrotica virgifera virgifera</name>
    <name type="common">western corn rootworm</name>
    <dbReference type="NCBI Taxonomy" id="50390"/>
    <lineage>
        <taxon>Eukaryota</taxon>
        <taxon>Metazoa</taxon>
        <taxon>Ecdysozoa</taxon>
        <taxon>Arthropoda</taxon>
        <taxon>Hexapoda</taxon>
        <taxon>Insecta</taxon>
        <taxon>Pterygota</taxon>
        <taxon>Neoptera</taxon>
        <taxon>Endopterygota</taxon>
        <taxon>Coleoptera</taxon>
        <taxon>Polyphaga</taxon>
        <taxon>Cucujiformia</taxon>
        <taxon>Chrysomeloidea</taxon>
        <taxon>Chrysomelidae</taxon>
        <taxon>Galerucinae</taxon>
        <taxon>Diabroticina</taxon>
        <taxon>Diabroticites</taxon>
        <taxon>Diabrotica</taxon>
    </lineage>
</organism>
<dbReference type="AlphaFoldDB" id="A0A6P7FGP8"/>